<comment type="caution">
    <text evidence="1">The sequence shown here is derived from an EMBL/GenBank/DDBJ whole genome shotgun (WGS) entry which is preliminary data.</text>
</comment>
<dbReference type="AlphaFoldDB" id="A0A814QLE6"/>
<gene>
    <name evidence="1" type="ORF">OXX778_LOCUS22049</name>
</gene>
<protein>
    <submittedName>
        <fullName evidence="1">Uncharacterized protein</fullName>
    </submittedName>
</protein>
<reference evidence="1" key="1">
    <citation type="submission" date="2021-02" db="EMBL/GenBank/DDBJ databases">
        <authorList>
            <person name="Nowell W R."/>
        </authorList>
    </citation>
    <scope>NUCLEOTIDE SEQUENCE</scope>
    <source>
        <strain evidence="1">Ploen Becks lab</strain>
    </source>
</reference>
<dbReference type="Proteomes" id="UP000663879">
    <property type="component" value="Unassembled WGS sequence"/>
</dbReference>
<evidence type="ECO:0000313" key="2">
    <source>
        <dbReference type="Proteomes" id="UP000663879"/>
    </source>
</evidence>
<organism evidence="1 2">
    <name type="scientific">Brachionus calyciflorus</name>
    <dbReference type="NCBI Taxonomy" id="104777"/>
    <lineage>
        <taxon>Eukaryota</taxon>
        <taxon>Metazoa</taxon>
        <taxon>Spiralia</taxon>
        <taxon>Gnathifera</taxon>
        <taxon>Rotifera</taxon>
        <taxon>Eurotatoria</taxon>
        <taxon>Monogononta</taxon>
        <taxon>Pseudotrocha</taxon>
        <taxon>Ploima</taxon>
        <taxon>Brachionidae</taxon>
        <taxon>Brachionus</taxon>
    </lineage>
</organism>
<dbReference type="EMBL" id="CAJNOC010008832">
    <property type="protein sequence ID" value="CAF1121184.1"/>
    <property type="molecule type" value="Genomic_DNA"/>
</dbReference>
<name>A0A814QLE6_9BILA</name>
<accession>A0A814QLE6</accession>
<keyword evidence="2" id="KW-1185">Reference proteome</keyword>
<proteinExistence type="predicted"/>
<evidence type="ECO:0000313" key="1">
    <source>
        <dbReference type="EMBL" id="CAF1121184.1"/>
    </source>
</evidence>
<sequence>MELKDNTITYQKDIKKTNPTLSLTKKNSNVSTQTTNADESNMETENVYNYINYSISENFNVEEHNAVEYVPCTSTQAEINPQFSVETALNDQEFFSNLSPQNDIISDGKKKNLKRNDLTINTGMINLDIPRFNATHKDCFI</sequence>